<dbReference type="OrthoDB" id="2498031at2759"/>
<sequence>MSQHWTPFLESRDLKERRGEEIKTVISVSQSSYQRVYESLCIIGLVLTSILLISHTFGKRGHKRHPIVIAFIAITMLSYWNALLPWLFNFWAAQKSPTLSEDNDEQNLPTHIACRINGVLTSYLQTVIPSFAAAFVGEALRITWQVSKITRPKPPSPLPDSTLSTRQALVLAKPRMDPEKKASVHFEENSSSDFSNTVRKWEHVVFVETHSMSNRKDNSWEIVESPDTSTSPSHRNHSKGKFLSFNPGTEGKWPFVLCLVPTLCGLPQLVLILVSYLQVGKAWIFLDIVSCHVRSEAAASLGAMTLLFLLALTAVFSGLMLSILFRMRRSASKHGKSNLDMGLLIPIGFLSAHSIAGCLVVAVMYFTSKDKYHEALDLFGVINPIASALILTDWEIFTIWNRWIRGSVSFIMACLGLNGLQITNTGLPATLSNHISTKYRQSSKSKRAADGSWSPPKPSYNRSHRLVSMSSVADSDIYERETSSARVSWQVTVTRPSRFRSLRKITLRNRPGQCRQASSSSRCRSLKNSSGRPRHSAPPERQRRSFRPVDHPNRGKYPPDTPVVTRATRHATFVPENRAGSKSSKFQSFETVMLQMDLEDPEKNQRRNLGGFSPCLESVAHPHQRKRKADVLLLEVTTELKKYNRKPSKTL</sequence>
<keyword evidence="2" id="KW-0472">Membrane</keyword>
<feature type="compositionally biased region" description="Basic and acidic residues" evidence="1">
    <location>
        <begin position="537"/>
        <end position="553"/>
    </location>
</feature>
<name>A0A0L0V8C3_9BASI</name>
<evidence type="ECO:0000256" key="2">
    <source>
        <dbReference type="SAM" id="Phobius"/>
    </source>
</evidence>
<protein>
    <submittedName>
        <fullName evidence="3">Uncharacterized protein</fullName>
    </submittedName>
</protein>
<accession>A0A0L0V8C3</accession>
<feature type="transmembrane region" description="Helical" evidence="2">
    <location>
        <begin position="297"/>
        <end position="321"/>
    </location>
</feature>
<keyword evidence="4" id="KW-1185">Reference proteome</keyword>
<feature type="transmembrane region" description="Helical" evidence="2">
    <location>
        <begin position="36"/>
        <end position="55"/>
    </location>
</feature>
<keyword evidence="2" id="KW-1133">Transmembrane helix</keyword>
<keyword evidence="2" id="KW-0812">Transmembrane</keyword>
<dbReference type="EMBL" id="AJIL01000100">
    <property type="protein sequence ID" value="KNE95244.1"/>
    <property type="molecule type" value="Genomic_DNA"/>
</dbReference>
<evidence type="ECO:0000256" key="1">
    <source>
        <dbReference type="SAM" id="MobiDB-lite"/>
    </source>
</evidence>
<evidence type="ECO:0000313" key="4">
    <source>
        <dbReference type="Proteomes" id="UP000054564"/>
    </source>
</evidence>
<gene>
    <name evidence="3" type="ORF">PSTG_11416</name>
</gene>
<feature type="transmembrane region" description="Helical" evidence="2">
    <location>
        <begin position="67"/>
        <end position="88"/>
    </location>
</feature>
<feature type="transmembrane region" description="Helical" evidence="2">
    <location>
        <begin position="342"/>
        <end position="366"/>
    </location>
</feature>
<feature type="region of interest" description="Disordered" evidence="1">
    <location>
        <begin position="507"/>
        <end position="563"/>
    </location>
</feature>
<dbReference type="Proteomes" id="UP000054564">
    <property type="component" value="Unassembled WGS sequence"/>
</dbReference>
<dbReference type="AlphaFoldDB" id="A0A0L0V8C3"/>
<feature type="region of interest" description="Disordered" evidence="1">
    <location>
        <begin position="441"/>
        <end position="465"/>
    </location>
</feature>
<organism evidence="3 4">
    <name type="scientific">Puccinia striiformis f. sp. tritici PST-78</name>
    <dbReference type="NCBI Taxonomy" id="1165861"/>
    <lineage>
        <taxon>Eukaryota</taxon>
        <taxon>Fungi</taxon>
        <taxon>Dikarya</taxon>
        <taxon>Basidiomycota</taxon>
        <taxon>Pucciniomycotina</taxon>
        <taxon>Pucciniomycetes</taxon>
        <taxon>Pucciniales</taxon>
        <taxon>Pucciniaceae</taxon>
        <taxon>Puccinia</taxon>
    </lineage>
</organism>
<proteinExistence type="predicted"/>
<reference evidence="4" key="1">
    <citation type="submission" date="2014-03" db="EMBL/GenBank/DDBJ databases">
        <title>The Genome Sequence of Puccinia striiformis f. sp. tritici PST-78.</title>
        <authorList>
            <consortium name="The Broad Institute Genome Sequencing Platform"/>
            <person name="Cuomo C."/>
            <person name="Hulbert S."/>
            <person name="Chen X."/>
            <person name="Walker B."/>
            <person name="Young S.K."/>
            <person name="Zeng Q."/>
            <person name="Gargeya S."/>
            <person name="Fitzgerald M."/>
            <person name="Haas B."/>
            <person name="Abouelleil A."/>
            <person name="Alvarado L."/>
            <person name="Arachchi H.M."/>
            <person name="Berlin A.M."/>
            <person name="Chapman S.B."/>
            <person name="Goldberg J."/>
            <person name="Griggs A."/>
            <person name="Gujja S."/>
            <person name="Hansen M."/>
            <person name="Howarth C."/>
            <person name="Imamovic A."/>
            <person name="Larimer J."/>
            <person name="McCowan C."/>
            <person name="Montmayeur A."/>
            <person name="Murphy C."/>
            <person name="Neiman D."/>
            <person name="Pearson M."/>
            <person name="Priest M."/>
            <person name="Roberts A."/>
            <person name="Saif S."/>
            <person name="Shea T."/>
            <person name="Sisk P."/>
            <person name="Sykes S."/>
            <person name="Wortman J."/>
            <person name="Nusbaum C."/>
            <person name="Birren B."/>
        </authorList>
    </citation>
    <scope>NUCLEOTIDE SEQUENCE [LARGE SCALE GENOMIC DNA]</scope>
    <source>
        <strain evidence="4">race PST-78</strain>
    </source>
</reference>
<feature type="transmembrane region" description="Helical" evidence="2">
    <location>
        <begin position="378"/>
        <end position="397"/>
    </location>
</feature>
<feature type="transmembrane region" description="Helical" evidence="2">
    <location>
        <begin position="253"/>
        <end position="277"/>
    </location>
</feature>
<feature type="compositionally biased region" description="Low complexity" evidence="1">
    <location>
        <begin position="515"/>
        <end position="530"/>
    </location>
</feature>
<comment type="caution">
    <text evidence="3">The sequence shown here is derived from an EMBL/GenBank/DDBJ whole genome shotgun (WGS) entry which is preliminary data.</text>
</comment>
<evidence type="ECO:0000313" key="3">
    <source>
        <dbReference type="EMBL" id="KNE95244.1"/>
    </source>
</evidence>